<dbReference type="Gramene" id="TRITD7Bv1G045000.1">
    <property type="protein sequence ID" value="TRITD7Bv1G045000.1"/>
    <property type="gene ID" value="TRITD7Bv1G045000"/>
</dbReference>
<dbReference type="PANTHER" id="PTHR47982">
    <property type="entry name" value="PROLINE-RICH RECEPTOR-LIKE PROTEIN KINASE PERK4"/>
    <property type="match status" value="1"/>
</dbReference>
<keyword evidence="4" id="KW-0808">Transferase</keyword>
<evidence type="ECO:0000259" key="13">
    <source>
        <dbReference type="PROSITE" id="PS50011"/>
    </source>
</evidence>
<dbReference type="PROSITE" id="PS50011">
    <property type="entry name" value="PROTEIN_KINASE_DOM"/>
    <property type="match status" value="1"/>
</dbReference>
<keyword evidence="9 12" id="KW-0472">Membrane</keyword>
<comment type="catalytic activity">
    <reaction evidence="11">
        <text>L-seryl-[protein] + ATP = O-phospho-L-seryl-[protein] + ADP + H(+)</text>
        <dbReference type="Rhea" id="RHEA:17989"/>
        <dbReference type="Rhea" id="RHEA-COMP:9863"/>
        <dbReference type="Rhea" id="RHEA-COMP:11604"/>
        <dbReference type="ChEBI" id="CHEBI:15378"/>
        <dbReference type="ChEBI" id="CHEBI:29999"/>
        <dbReference type="ChEBI" id="CHEBI:30616"/>
        <dbReference type="ChEBI" id="CHEBI:83421"/>
        <dbReference type="ChEBI" id="CHEBI:456216"/>
        <dbReference type="EC" id="2.7.11.1"/>
    </reaction>
</comment>
<dbReference type="SUPFAM" id="SSF56112">
    <property type="entry name" value="Protein kinase-like (PK-like)"/>
    <property type="match status" value="1"/>
</dbReference>
<dbReference type="Pfam" id="PF07714">
    <property type="entry name" value="PK_Tyr_Ser-Thr"/>
    <property type="match status" value="1"/>
</dbReference>
<dbReference type="InterPro" id="IPR000719">
    <property type="entry name" value="Prot_kinase_dom"/>
</dbReference>
<proteinExistence type="predicted"/>
<evidence type="ECO:0000256" key="6">
    <source>
        <dbReference type="ARBA" id="ARBA00022741"/>
    </source>
</evidence>
<dbReference type="GO" id="GO:0005886">
    <property type="term" value="C:plasma membrane"/>
    <property type="evidence" value="ECO:0007669"/>
    <property type="project" value="UniProtKB-SubCell"/>
</dbReference>
<feature type="domain" description="Protein kinase" evidence="13">
    <location>
        <begin position="1"/>
        <end position="121"/>
    </location>
</feature>
<dbReference type="EC" id="2.7.11.1" evidence="2"/>
<keyword evidence="5 12" id="KW-0812">Transmembrane</keyword>
<protein>
    <recommendedName>
        <fullName evidence="2">non-specific serine/threonine protein kinase</fullName>
        <ecNumber evidence="2">2.7.11.1</ecNumber>
    </recommendedName>
</protein>
<reference evidence="14 15" key="1">
    <citation type="submission" date="2017-09" db="EMBL/GenBank/DDBJ databases">
        <authorList>
            <consortium name="International Durum Wheat Genome Sequencing Consortium (IDWGSC)"/>
            <person name="Milanesi L."/>
        </authorList>
    </citation>
    <scope>NUCLEOTIDE SEQUENCE [LARGE SCALE GENOMIC DNA]</scope>
    <source>
        <strain evidence="15">cv. Svevo</strain>
    </source>
</reference>
<evidence type="ECO:0000313" key="15">
    <source>
        <dbReference type="Proteomes" id="UP000324705"/>
    </source>
</evidence>
<keyword evidence="7" id="KW-0067">ATP-binding</keyword>
<keyword evidence="8 12" id="KW-1133">Transmembrane helix</keyword>
<evidence type="ECO:0000256" key="5">
    <source>
        <dbReference type="ARBA" id="ARBA00022692"/>
    </source>
</evidence>
<dbReference type="Gene3D" id="1.10.510.10">
    <property type="entry name" value="Transferase(Phosphotransferase) domain 1"/>
    <property type="match status" value="1"/>
</dbReference>
<dbReference type="InterPro" id="IPR001245">
    <property type="entry name" value="Ser-Thr/Tyr_kinase_cat_dom"/>
</dbReference>
<evidence type="ECO:0000256" key="4">
    <source>
        <dbReference type="ARBA" id="ARBA00022679"/>
    </source>
</evidence>
<organism evidence="14 15">
    <name type="scientific">Triticum turgidum subsp. durum</name>
    <name type="common">Durum wheat</name>
    <name type="synonym">Triticum durum</name>
    <dbReference type="NCBI Taxonomy" id="4567"/>
    <lineage>
        <taxon>Eukaryota</taxon>
        <taxon>Viridiplantae</taxon>
        <taxon>Streptophyta</taxon>
        <taxon>Embryophyta</taxon>
        <taxon>Tracheophyta</taxon>
        <taxon>Spermatophyta</taxon>
        <taxon>Magnoliopsida</taxon>
        <taxon>Liliopsida</taxon>
        <taxon>Poales</taxon>
        <taxon>Poaceae</taxon>
        <taxon>BOP clade</taxon>
        <taxon>Pooideae</taxon>
        <taxon>Triticodae</taxon>
        <taxon>Triticeae</taxon>
        <taxon>Triticinae</taxon>
        <taxon>Triticum</taxon>
    </lineage>
</organism>
<dbReference type="Proteomes" id="UP000324705">
    <property type="component" value="Chromosome 7B"/>
</dbReference>
<feature type="transmembrane region" description="Helical" evidence="12">
    <location>
        <begin position="97"/>
        <end position="120"/>
    </location>
</feature>
<evidence type="ECO:0000256" key="2">
    <source>
        <dbReference type="ARBA" id="ARBA00012513"/>
    </source>
</evidence>
<evidence type="ECO:0000313" key="14">
    <source>
        <dbReference type="EMBL" id="VAI84881.1"/>
    </source>
</evidence>
<evidence type="ECO:0000256" key="7">
    <source>
        <dbReference type="ARBA" id="ARBA00022840"/>
    </source>
</evidence>
<dbReference type="GO" id="GO:0004674">
    <property type="term" value="F:protein serine/threonine kinase activity"/>
    <property type="evidence" value="ECO:0007669"/>
    <property type="project" value="UniProtKB-KW"/>
</dbReference>
<accession>A0A9R0ZX47</accession>
<evidence type="ECO:0000256" key="12">
    <source>
        <dbReference type="SAM" id="Phobius"/>
    </source>
</evidence>
<evidence type="ECO:0000256" key="1">
    <source>
        <dbReference type="ARBA" id="ARBA00004162"/>
    </source>
</evidence>
<dbReference type="InterPro" id="IPR047117">
    <property type="entry name" value="PERK1-13-like"/>
</dbReference>
<sequence>MGTLGYMVPEYTNTGKITDRSDVFSFGLVLLEIITGKRPVLADEPNGDDKTLVSWTRRRPYARHLLFGCESVQGSWVRLMPMSVAALDTALSLRAHIIFYNSAIFSQVFIILPSLVLICII</sequence>
<evidence type="ECO:0000256" key="9">
    <source>
        <dbReference type="ARBA" id="ARBA00023136"/>
    </source>
</evidence>
<evidence type="ECO:0000256" key="10">
    <source>
        <dbReference type="ARBA" id="ARBA00047899"/>
    </source>
</evidence>
<comment type="catalytic activity">
    <reaction evidence="10">
        <text>L-threonyl-[protein] + ATP = O-phospho-L-threonyl-[protein] + ADP + H(+)</text>
        <dbReference type="Rhea" id="RHEA:46608"/>
        <dbReference type="Rhea" id="RHEA-COMP:11060"/>
        <dbReference type="Rhea" id="RHEA-COMP:11605"/>
        <dbReference type="ChEBI" id="CHEBI:15378"/>
        <dbReference type="ChEBI" id="CHEBI:30013"/>
        <dbReference type="ChEBI" id="CHEBI:30616"/>
        <dbReference type="ChEBI" id="CHEBI:61977"/>
        <dbReference type="ChEBI" id="CHEBI:456216"/>
        <dbReference type="EC" id="2.7.11.1"/>
    </reaction>
</comment>
<keyword evidence="15" id="KW-1185">Reference proteome</keyword>
<dbReference type="AlphaFoldDB" id="A0A9R0ZX47"/>
<evidence type="ECO:0000256" key="3">
    <source>
        <dbReference type="ARBA" id="ARBA00022527"/>
    </source>
</evidence>
<comment type="subcellular location">
    <subcellularLocation>
        <location evidence="1">Cell membrane</location>
        <topology evidence="1">Single-pass membrane protein</topology>
    </subcellularLocation>
</comment>
<gene>
    <name evidence="14" type="ORF">TRITD_7Bv1G045000</name>
</gene>
<dbReference type="PANTHER" id="PTHR47982:SF48">
    <property type="entry name" value="NON-SPECIFIC SERINE_THREONINE PROTEIN KINASE"/>
    <property type="match status" value="1"/>
</dbReference>
<dbReference type="EMBL" id="LT934124">
    <property type="protein sequence ID" value="VAI84881.1"/>
    <property type="molecule type" value="Genomic_DNA"/>
</dbReference>
<keyword evidence="3" id="KW-0418">Kinase</keyword>
<dbReference type="GO" id="GO:0005524">
    <property type="term" value="F:ATP binding"/>
    <property type="evidence" value="ECO:0007669"/>
    <property type="project" value="UniProtKB-KW"/>
</dbReference>
<evidence type="ECO:0000256" key="11">
    <source>
        <dbReference type="ARBA" id="ARBA00048679"/>
    </source>
</evidence>
<name>A0A9R0ZX47_TRITD</name>
<keyword evidence="3" id="KW-0723">Serine/threonine-protein kinase</keyword>
<evidence type="ECO:0000256" key="8">
    <source>
        <dbReference type="ARBA" id="ARBA00022989"/>
    </source>
</evidence>
<keyword evidence="6" id="KW-0547">Nucleotide-binding</keyword>
<dbReference type="InterPro" id="IPR011009">
    <property type="entry name" value="Kinase-like_dom_sf"/>
</dbReference>